<evidence type="ECO:0000313" key="4">
    <source>
        <dbReference type="Proteomes" id="UP000294166"/>
    </source>
</evidence>
<reference evidence="3 4" key="1">
    <citation type="submission" date="2019-02" db="EMBL/GenBank/DDBJ databases">
        <title>Genome sequences of Aliivibrio finisterrensis strains from farmed Atlantic salmon.</title>
        <authorList>
            <person name="Bowman J.P."/>
        </authorList>
    </citation>
    <scope>NUCLEOTIDE SEQUENCE [LARGE SCALE GENOMIC DNA]</scope>
    <source>
        <strain evidence="2 4">A21</strain>
        <strain evidence="1 3">A46</strain>
    </source>
</reference>
<protein>
    <submittedName>
        <fullName evidence="1">(Na+)-NQR maturation NqrM</fullName>
    </submittedName>
</protein>
<gene>
    <name evidence="1" type="primary">nqrM</name>
    <name evidence="2" type="ORF">ERW53_06025</name>
    <name evidence="1" type="ORF">ERW57_10270</name>
</gene>
<dbReference type="Pfam" id="PF04400">
    <property type="entry name" value="NqrM"/>
    <property type="match status" value="1"/>
</dbReference>
<sequence>MSTLLITFIVFILTILLMALGVIFGRKAIQGSCGGLNNVGVNKVCNCKTTCGDQKLYQISEPSER</sequence>
<dbReference type="Proteomes" id="UP000294063">
    <property type="component" value="Unassembled WGS sequence"/>
</dbReference>
<comment type="caution">
    <text evidence="1">The sequence shown here is derived from an EMBL/GenBank/DDBJ whole genome shotgun (WGS) entry which is preliminary data.</text>
</comment>
<keyword evidence="4" id="KW-1185">Reference proteome</keyword>
<dbReference type="Proteomes" id="UP000294166">
    <property type="component" value="Unassembled WGS sequence"/>
</dbReference>
<name>A0A4Q5KTR8_9GAMM</name>
<dbReference type="PANTHER" id="PTHR40691:SF3">
    <property type="entry name" value="(NA+)-NQR MATURATION NQRM"/>
    <property type="match status" value="1"/>
</dbReference>
<proteinExistence type="predicted"/>
<evidence type="ECO:0000313" key="2">
    <source>
        <dbReference type="EMBL" id="RYU65446.1"/>
    </source>
</evidence>
<evidence type="ECO:0000313" key="3">
    <source>
        <dbReference type="Proteomes" id="UP000294063"/>
    </source>
</evidence>
<dbReference type="InterPro" id="IPR007495">
    <property type="entry name" value="NqrM"/>
</dbReference>
<dbReference type="RefSeq" id="WP_130044602.1">
    <property type="nucleotide sequence ID" value="NZ_SEZK01000015.1"/>
</dbReference>
<dbReference type="EMBL" id="SEZN01000008">
    <property type="protein sequence ID" value="RYU65446.1"/>
    <property type="molecule type" value="Genomic_DNA"/>
</dbReference>
<organism evidence="1 3">
    <name type="scientific">Aliivibrio finisterrensis</name>
    <dbReference type="NCBI Taxonomy" id="511998"/>
    <lineage>
        <taxon>Bacteria</taxon>
        <taxon>Pseudomonadati</taxon>
        <taxon>Pseudomonadota</taxon>
        <taxon>Gammaproteobacteria</taxon>
        <taxon>Vibrionales</taxon>
        <taxon>Vibrionaceae</taxon>
        <taxon>Aliivibrio</taxon>
    </lineage>
</organism>
<dbReference type="AlphaFoldDB" id="A0A4Q5KTR8"/>
<dbReference type="PANTHER" id="PTHR40691">
    <property type="entry name" value="(NA+)-NQR MATURATION NQRM"/>
    <property type="match status" value="1"/>
</dbReference>
<evidence type="ECO:0000313" key="1">
    <source>
        <dbReference type="EMBL" id="RYU51274.1"/>
    </source>
</evidence>
<accession>A0A4Q5KTR8</accession>
<dbReference type="EMBL" id="SEZK01000015">
    <property type="protein sequence ID" value="RYU51274.1"/>
    <property type="molecule type" value="Genomic_DNA"/>
</dbReference>